<dbReference type="PROSITE" id="PS01186">
    <property type="entry name" value="EGF_2"/>
    <property type="match status" value="1"/>
</dbReference>
<dbReference type="OMA" id="ESCKANG"/>
<dbReference type="GO" id="GO:0030246">
    <property type="term" value="F:carbohydrate binding"/>
    <property type="evidence" value="ECO:0007669"/>
    <property type="project" value="UniProtKB-KW"/>
</dbReference>
<keyword evidence="3" id="KW-0597">Phosphoprotein</keyword>
<accession>A0A4W3HX49</accession>
<keyword evidence="6" id="KW-0430">Lectin</keyword>
<dbReference type="GO" id="GO:0016020">
    <property type="term" value="C:membrane"/>
    <property type="evidence" value="ECO:0007669"/>
    <property type="project" value="UniProtKB-SubCell"/>
</dbReference>
<dbReference type="InterPro" id="IPR000742">
    <property type="entry name" value="EGF"/>
</dbReference>
<dbReference type="PROSITE" id="PS50041">
    <property type="entry name" value="C_TYPE_LECTIN_2"/>
    <property type="match status" value="1"/>
</dbReference>
<dbReference type="Pfam" id="PF00059">
    <property type="entry name" value="Lectin_C"/>
    <property type="match status" value="1"/>
</dbReference>
<protein>
    <recommendedName>
        <fullName evidence="16">C-type lectin domain-containing protein</fullName>
    </recommendedName>
</protein>
<dbReference type="InterPro" id="IPR016186">
    <property type="entry name" value="C-type_lectin-like/link_sf"/>
</dbReference>
<dbReference type="GO" id="GO:0005509">
    <property type="term" value="F:calcium ion binding"/>
    <property type="evidence" value="ECO:0007669"/>
    <property type="project" value="InterPro"/>
</dbReference>
<keyword evidence="9" id="KW-0472">Membrane</keyword>
<reference evidence="15" key="3">
    <citation type="journal article" date="2014" name="Nature">
        <title>Elephant shark genome provides unique insights into gnathostome evolution.</title>
        <authorList>
            <consortium name="International Elephant Shark Genome Sequencing Consortium"/>
            <person name="Venkatesh B."/>
            <person name="Lee A.P."/>
            <person name="Ravi V."/>
            <person name="Maurya A.K."/>
            <person name="Lian M.M."/>
            <person name="Swann J.B."/>
            <person name="Ohta Y."/>
            <person name="Flajnik M.F."/>
            <person name="Sutoh Y."/>
            <person name="Kasahara M."/>
            <person name="Hoon S."/>
            <person name="Gangu V."/>
            <person name="Roy S.W."/>
            <person name="Irimia M."/>
            <person name="Korzh V."/>
            <person name="Kondrychyn I."/>
            <person name="Lim Z.W."/>
            <person name="Tay B.H."/>
            <person name="Tohari S."/>
            <person name="Kong K.W."/>
            <person name="Ho S."/>
            <person name="Lorente-Galdos B."/>
            <person name="Quilez J."/>
            <person name="Marques-Bonet T."/>
            <person name="Raney B.J."/>
            <person name="Ingham P.W."/>
            <person name="Tay A."/>
            <person name="Hillier L.W."/>
            <person name="Minx P."/>
            <person name="Boehm T."/>
            <person name="Wilson R.K."/>
            <person name="Brenner S."/>
            <person name="Warren W.C."/>
        </authorList>
    </citation>
    <scope>NUCLEOTIDE SEQUENCE [LARGE SCALE GENOMIC DNA]</scope>
</reference>
<keyword evidence="2 11" id="KW-0245">EGF-like domain</keyword>
<dbReference type="Gene3D" id="2.10.25.10">
    <property type="entry name" value="Laminin"/>
    <property type="match status" value="3"/>
</dbReference>
<dbReference type="InterPro" id="IPR000152">
    <property type="entry name" value="EGF-type_Asp/Asn_hydroxyl_site"/>
</dbReference>
<evidence type="ECO:0000256" key="10">
    <source>
        <dbReference type="ARBA" id="ARBA00023157"/>
    </source>
</evidence>
<evidence type="ECO:0000256" key="8">
    <source>
        <dbReference type="ARBA" id="ARBA00022989"/>
    </source>
</evidence>
<dbReference type="InterPro" id="IPR051505">
    <property type="entry name" value="C-type_lectin_domain"/>
</dbReference>
<dbReference type="Proteomes" id="UP000314986">
    <property type="component" value="Unassembled WGS sequence"/>
</dbReference>
<name>A0A4W3HX49_CALMI</name>
<dbReference type="AlphaFoldDB" id="A0A4W3HX49"/>
<evidence type="ECO:0000256" key="2">
    <source>
        <dbReference type="ARBA" id="ARBA00022536"/>
    </source>
</evidence>
<comment type="subcellular location">
    <subcellularLocation>
        <location evidence="1">Membrane</location>
        <topology evidence="1">Single-pass type I membrane protein</topology>
    </subcellularLocation>
</comment>
<evidence type="ECO:0000313" key="15">
    <source>
        <dbReference type="Proteomes" id="UP000314986"/>
    </source>
</evidence>
<feature type="domain" description="EGF-like" evidence="12">
    <location>
        <begin position="285"/>
        <end position="319"/>
    </location>
</feature>
<keyword evidence="7" id="KW-0677">Repeat</keyword>
<evidence type="ECO:0000256" key="4">
    <source>
        <dbReference type="ARBA" id="ARBA00022692"/>
    </source>
</evidence>
<dbReference type="InterPro" id="IPR001304">
    <property type="entry name" value="C-type_lectin-like"/>
</dbReference>
<dbReference type="InterPro" id="IPR009030">
    <property type="entry name" value="Growth_fac_rcpt_cys_sf"/>
</dbReference>
<evidence type="ECO:0000256" key="3">
    <source>
        <dbReference type="ARBA" id="ARBA00022553"/>
    </source>
</evidence>
<dbReference type="PROSITE" id="PS01187">
    <property type="entry name" value="EGF_CA"/>
    <property type="match status" value="1"/>
</dbReference>
<dbReference type="Gene3D" id="3.10.100.10">
    <property type="entry name" value="Mannose-Binding Protein A, subunit A"/>
    <property type="match status" value="1"/>
</dbReference>
<evidence type="ECO:0000256" key="6">
    <source>
        <dbReference type="ARBA" id="ARBA00022734"/>
    </source>
</evidence>
<dbReference type="InterPro" id="IPR016187">
    <property type="entry name" value="CTDL_fold"/>
</dbReference>
<evidence type="ECO:0000256" key="7">
    <source>
        <dbReference type="ARBA" id="ARBA00022737"/>
    </source>
</evidence>
<reference evidence="14" key="5">
    <citation type="submission" date="2025-09" db="UniProtKB">
        <authorList>
            <consortium name="Ensembl"/>
        </authorList>
    </citation>
    <scope>IDENTIFICATION</scope>
</reference>
<keyword evidence="15" id="KW-1185">Reference proteome</keyword>
<reference evidence="15" key="1">
    <citation type="journal article" date="2006" name="Science">
        <title>Ancient noncoding elements conserved in the human genome.</title>
        <authorList>
            <person name="Venkatesh B."/>
            <person name="Kirkness E.F."/>
            <person name="Loh Y.H."/>
            <person name="Halpern A.L."/>
            <person name="Lee A.P."/>
            <person name="Johnson J."/>
            <person name="Dandona N."/>
            <person name="Viswanathan L.D."/>
            <person name="Tay A."/>
            <person name="Venter J.C."/>
            <person name="Strausberg R.L."/>
            <person name="Brenner S."/>
        </authorList>
    </citation>
    <scope>NUCLEOTIDE SEQUENCE [LARGE SCALE GENOMIC DNA]</scope>
</reference>
<keyword evidence="10" id="KW-1015">Disulfide bond</keyword>
<dbReference type="SMART" id="SM00034">
    <property type="entry name" value="CLECT"/>
    <property type="match status" value="1"/>
</dbReference>
<evidence type="ECO:0000256" key="5">
    <source>
        <dbReference type="ARBA" id="ARBA00022729"/>
    </source>
</evidence>
<keyword evidence="5" id="KW-0732">Signal</keyword>
<dbReference type="PANTHER" id="PTHR14789:SF8">
    <property type="entry name" value="C-TYPE LECTIN DOMAIN FAMILY 14 MEMBER A PRECURSOR-RELATED"/>
    <property type="match status" value="1"/>
</dbReference>
<dbReference type="SMART" id="SM00179">
    <property type="entry name" value="EGF_CA"/>
    <property type="match status" value="3"/>
</dbReference>
<dbReference type="CDD" id="cd00054">
    <property type="entry name" value="EGF_CA"/>
    <property type="match status" value="1"/>
</dbReference>
<evidence type="ECO:0000256" key="11">
    <source>
        <dbReference type="PROSITE-ProRule" id="PRU00076"/>
    </source>
</evidence>
<dbReference type="PROSITE" id="PS00010">
    <property type="entry name" value="ASX_HYDROXYL"/>
    <property type="match status" value="2"/>
</dbReference>
<dbReference type="InterPro" id="IPR018097">
    <property type="entry name" value="EGF_Ca-bd_CS"/>
</dbReference>
<organism evidence="14 15">
    <name type="scientific">Callorhinchus milii</name>
    <name type="common">Ghost shark</name>
    <dbReference type="NCBI Taxonomy" id="7868"/>
    <lineage>
        <taxon>Eukaryota</taxon>
        <taxon>Metazoa</taxon>
        <taxon>Chordata</taxon>
        <taxon>Craniata</taxon>
        <taxon>Vertebrata</taxon>
        <taxon>Chondrichthyes</taxon>
        <taxon>Holocephali</taxon>
        <taxon>Chimaeriformes</taxon>
        <taxon>Callorhinchidae</taxon>
        <taxon>Callorhinchus</taxon>
    </lineage>
</organism>
<feature type="domain" description="EGF-like" evidence="12">
    <location>
        <begin position="248"/>
        <end position="284"/>
    </location>
</feature>
<dbReference type="SUPFAM" id="SSF57184">
    <property type="entry name" value="Growth factor receptor domain"/>
    <property type="match status" value="1"/>
</dbReference>
<keyword evidence="8" id="KW-1133">Transmembrane helix</keyword>
<dbReference type="InterPro" id="IPR049883">
    <property type="entry name" value="NOTCH1_EGF-like"/>
</dbReference>
<reference evidence="15" key="2">
    <citation type="journal article" date="2007" name="PLoS Biol.">
        <title>Survey sequencing and comparative analysis of the elephant shark (Callorhinchus milii) genome.</title>
        <authorList>
            <person name="Venkatesh B."/>
            <person name="Kirkness E.F."/>
            <person name="Loh Y.H."/>
            <person name="Halpern A.L."/>
            <person name="Lee A.P."/>
            <person name="Johnson J."/>
            <person name="Dandona N."/>
            <person name="Viswanathan L.D."/>
            <person name="Tay A."/>
            <person name="Venter J.C."/>
            <person name="Strausberg R.L."/>
            <person name="Brenner S."/>
        </authorList>
    </citation>
    <scope>NUCLEOTIDE SEQUENCE [LARGE SCALE GENOMIC DNA]</scope>
</reference>
<proteinExistence type="predicted"/>
<dbReference type="SUPFAM" id="SSF56436">
    <property type="entry name" value="C-type lectin-like"/>
    <property type="match status" value="1"/>
</dbReference>
<comment type="caution">
    <text evidence="11">Lacks conserved residue(s) required for the propagation of feature annotation.</text>
</comment>
<dbReference type="STRING" id="7868.ENSCMIP00000019457"/>
<dbReference type="Pfam" id="PF07645">
    <property type="entry name" value="EGF_CA"/>
    <property type="match status" value="2"/>
</dbReference>
<dbReference type="InterPro" id="IPR001881">
    <property type="entry name" value="EGF-like_Ca-bd_dom"/>
</dbReference>
<dbReference type="InParanoid" id="A0A4W3HX49"/>
<reference evidence="14" key="4">
    <citation type="submission" date="2025-08" db="UniProtKB">
        <authorList>
            <consortium name="Ensembl"/>
        </authorList>
    </citation>
    <scope>IDENTIFICATION</scope>
</reference>
<dbReference type="GeneTree" id="ENSGT00940000156996"/>
<dbReference type="SMART" id="SM00181">
    <property type="entry name" value="EGF"/>
    <property type="match status" value="3"/>
</dbReference>
<dbReference type="PROSITE" id="PS50026">
    <property type="entry name" value="EGF_3"/>
    <property type="match status" value="2"/>
</dbReference>
<dbReference type="Ensembl" id="ENSCMIT00000019823.1">
    <property type="protein sequence ID" value="ENSCMIP00000019457.1"/>
    <property type="gene ID" value="ENSCMIG00000009063.1"/>
</dbReference>
<feature type="domain" description="C-type lectin" evidence="13">
    <location>
        <begin position="19"/>
        <end position="148"/>
    </location>
</feature>
<dbReference type="PANTHER" id="PTHR14789">
    <property type="entry name" value="CHONDROLECTIN VARIANT CHODLFDELTAE"/>
    <property type="match status" value="1"/>
</dbReference>
<evidence type="ECO:0000259" key="12">
    <source>
        <dbReference type="PROSITE" id="PS50026"/>
    </source>
</evidence>
<evidence type="ECO:0000259" key="13">
    <source>
        <dbReference type="PROSITE" id="PS50041"/>
    </source>
</evidence>
<evidence type="ECO:0008006" key="16">
    <source>
        <dbReference type="Google" id="ProtNLM"/>
    </source>
</evidence>
<evidence type="ECO:0000313" key="14">
    <source>
        <dbReference type="Ensembl" id="ENSCMIP00000019457.1"/>
    </source>
</evidence>
<sequence>ERCLQGIIWLPVPSETLCSSNACYTVHLERKPFHKALESCKANGGSLASLKSAEEALQIEGLLASLPSAPSGNKSKFWIGLQLLPRHCYQQHKPLRGFSWTVGGEESQYSNWRREPQSTCTAHRCVYISYYSSGTLNQGDLKWSDSICYAGVEGYLCKFSFKGMCHKISLGGPGSVNYITPFNAKTSSLALVPFGSMATVSCENGIPSSSNFVMYHPCEFGCTSHLSGFECICLVGYELAENKKDCVDTNECAHSPCDQLCFNSVGSFWCDCIGGYTMVSGVCQDVDECSERPCNQSCQNTDGSYQCNCRHGYFEVLVLKCCFLPTSVILLRDIVRQTTLSASLNTTQSYS</sequence>
<evidence type="ECO:0000256" key="1">
    <source>
        <dbReference type="ARBA" id="ARBA00004479"/>
    </source>
</evidence>
<keyword evidence="4" id="KW-0812">Transmembrane</keyword>
<evidence type="ECO:0000256" key="9">
    <source>
        <dbReference type="ARBA" id="ARBA00023136"/>
    </source>
</evidence>